<evidence type="ECO:0000256" key="1">
    <source>
        <dbReference type="ARBA" id="ARBA00023125"/>
    </source>
</evidence>
<sequence length="134" mass="15640">MNMLRPKRRLRYQKVRNQIERFLSSCQIESKAVTTSVVQTYCLDLLERGISHSSVNQTISAIRFYCKHVLHHPTEIQYVRPKKQTKLPQVLSEKEVAHLLISVTNLKHKTILFLTYSSGLRVGEVVRLRCSDLY</sequence>
<proteinExistence type="predicted"/>
<evidence type="ECO:0000259" key="3">
    <source>
        <dbReference type="PROSITE" id="PS51898"/>
    </source>
</evidence>
<name>A0ABT9WBB4_9BACL</name>
<evidence type="ECO:0000313" key="4">
    <source>
        <dbReference type="EMBL" id="MDQ0170504.1"/>
    </source>
</evidence>
<keyword evidence="5" id="KW-1185">Reference proteome</keyword>
<dbReference type="SUPFAM" id="SSF56349">
    <property type="entry name" value="DNA breaking-rejoining enzymes"/>
    <property type="match status" value="1"/>
</dbReference>
<reference evidence="4 5" key="1">
    <citation type="submission" date="2023-07" db="EMBL/GenBank/DDBJ databases">
        <title>Sorghum-associated microbial communities from plants grown in Nebraska, USA.</title>
        <authorList>
            <person name="Schachtman D."/>
        </authorList>
    </citation>
    <scope>NUCLEOTIDE SEQUENCE [LARGE SCALE GENOMIC DNA]</scope>
    <source>
        <strain evidence="4 5">DS1314</strain>
    </source>
</reference>
<accession>A0ABT9WBB4</accession>
<keyword evidence="1" id="KW-0238">DNA-binding</keyword>
<dbReference type="Gene3D" id="1.10.150.130">
    <property type="match status" value="1"/>
</dbReference>
<dbReference type="Gene3D" id="1.10.443.10">
    <property type="entry name" value="Intergrase catalytic core"/>
    <property type="match status" value="1"/>
</dbReference>
<dbReference type="EMBL" id="JAUSTI010000004">
    <property type="protein sequence ID" value="MDQ0170504.1"/>
    <property type="molecule type" value="Genomic_DNA"/>
</dbReference>
<organism evidence="4 5">
    <name type="scientific">Paenibacillus tundrae</name>
    <dbReference type="NCBI Taxonomy" id="528187"/>
    <lineage>
        <taxon>Bacteria</taxon>
        <taxon>Bacillati</taxon>
        <taxon>Bacillota</taxon>
        <taxon>Bacilli</taxon>
        <taxon>Bacillales</taxon>
        <taxon>Paenibacillaceae</taxon>
        <taxon>Paenibacillus</taxon>
    </lineage>
</organism>
<dbReference type="RefSeq" id="WP_307215092.1">
    <property type="nucleotide sequence ID" value="NZ_JAUSTI010000004.1"/>
</dbReference>
<feature type="domain" description="Tyr recombinase" evidence="3">
    <location>
        <begin position="86"/>
        <end position="134"/>
    </location>
</feature>
<dbReference type="InterPro" id="IPR011010">
    <property type="entry name" value="DNA_brk_join_enz"/>
</dbReference>
<dbReference type="Proteomes" id="UP001233836">
    <property type="component" value="Unassembled WGS sequence"/>
</dbReference>
<comment type="caution">
    <text evidence="4">The sequence shown here is derived from an EMBL/GenBank/DDBJ whole genome shotgun (WGS) entry which is preliminary data.</text>
</comment>
<protein>
    <submittedName>
        <fullName evidence="4">Site-specific recombinase XerD</fullName>
    </submittedName>
</protein>
<gene>
    <name evidence="4" type="ORF">J2T19_001946</name>
</gene>
<dbReference type="InterPro" id="IPR013762">
    <property type="entry name" value="Integrase-like_cat_sf"/>
</dbReference>
<evidence type="ECO:0000256" key="2">
    <source>
        <dbReference type="ARBA" id="ARBA00023172"/>
    </source>
</evidence>
<evidence type="ECO:0000313" key="5">
    <source>
        <dbReference type="Proteomes" id="UP001233836"/>
    </source>
</evidence>
<dbReference type="InterPro" id="IPR010998">
    <property type="entry name" value="Integrase_recombinase_N"/>
</dbReference>
<keyword evidence="2" id="KW-0233">DNA recombination</keyword>
<dbReference type="PROSITE" id="PS51898">
    <property type="entry name" value="TYR_RECOMBINASE"/>
    <property type="match status" value="1"/>
</dbReference>
<dbReference type="InterPro" id="IPR002104">
    <property type="entry name" value="Integrase_catalytic"/>
</dbReference>